<dbReference type="GO" id="GO:0016020">
    <property type="term" value="C:membrane"/>
    <property type="evidence" value="ECO:0007669"/>
    <property type="project" value="UniProtKB-SubCell"/>
</dbReference>
<evidence type="ECO:0000313" key="10">
    <source>
        <dbReference type="EMBL" id="CAB4944428.1"/>
    </source>
</evidence>
<dbReference type="HAMAP" id="MF_01937">
    <property type="entry name" value="MenA_1"/>
    <property type="match status" value="1"/>
</dbReference>
<dbReference type="PANTHER" id="PTHR13929">
    <property type="entry name" value="1,4-DIHYDROXY-2-NAPHTHOATE OCTAPRENYLTRANSFERASE"/>
    <property type="match status" value="1"/>
</dbReference>
<accession>A0A6J7JLD5</accession>
<proteinExistence type="inferred from homology"/>
<organism evidence="10">
    <name type="scientific">freshwater metagenome</name>
    <dbReference type="NCBI Taxonomy" id="449393"/>
    <lineage>
        <taxon>unclassified sequences</taxon>
        <taxon>metagenomes</taxon>
        <taxon>ecological metagenomes</taxon>
    </lineage>
</organism>
<dbReference type="InterPro" id="IPR026046">
    <property type="entry name" value="UBIAD1"/>
</dbReference>
<evidence type="ECO:0000256" key="4">
    <source>
        <dbReference type="ARBA" id="ARBA00022475"/>
    </source>
</evidence>
<dbReference type="GO" id="GO:0046428">
    <property type="term" value="F:1,4-dihydroxy-2-naphthoate polyprenyltransferase activity"/>
    <property type="evidence" value="ECO:0007669"/>
    <property type="project" value="InterPro"/>
</dbReference>
<feature type="transmembrane region" description="Helical" evidence="9">
    <location>
        <begin position="181"/>
        <end position="201"/>
    </location>
</feature>
<keyword evidence="6 9" id="KW-0812">Transmembrane</keyword>
<comment type="pathway">
    <text evidence="2">Quinol/quinone metabolism; menaquinone biosynthesis.</text>
</comment>
<dbReference type="AlphaFoldDB" id="A0A6J7JLD5"/>
<feature type="transmembrane region" description="Helical" evidence="9">
    <location>
        <begin position="45"/>
        <end position="65"/>
    </location>
</feature>
<keyword evidence="4" id="KW-1003">Cell membrane</keyword>
<dbReference type="EMBL" id="CAFBNO010000001">
    <property type="protein sequence ID" value="CAB4944428.1"/>
    <property type="molecule type" value="Genomic_DNA"/>
</dbReference>
<reference evidence="10" key="1">
    <citation type="submission" date="2020-05" db="EMBL/GenBank/DDBJ databases">
        <authorList>
            <person name="Chiriac C."/>
            <person name="Salcher M."/>
            <person name="Ghai R."/>
            <person name="Kavagutti S V."/>
        </authorList>
    </citation>
    <scope>NUCLEOTIDE SEQUENCE</scope>
</reference>
<sequence length="304" mass="32268">MSKKAKQKVTFGDWVAGARLRTLPLAVAPVAVGFGVASVMQAESLGLTLLALAVSLSLQIGVNFANDYSDGIRGTDDFRVGPPRLTGSGRVEPKLVRNAAFAAFALAGIAGLAIVVLTGLWWLTLVGAACVVAAWFYTGGKRPYGYAGLGEIFVFVFFGLVATFGTAAIQVPHFFSSADGLLWTSGAAIAVGLFASAVLMINNIRDIDTDISAGKKTLAVLVGRKLAKTLYLLFLWTPMALLYPYTLVFQHTVFAYLTAFVIVPLTLIVLTAKTAPEYILALKLTSYTTLGYALLLTYGLVVIV</sequence>
<feature type="transmembrane region" description="Helical" evidence="9">
    <location>
        <begin position="152"/>
        <end position="175"/>
    </location>
</feature>
<gene>
    <name evidence="10" type="ORF">UFOPK3837_00019</name>
</gene>
<dbReference type="InterPro" id="IPR004657">
    <property type="entry name" value="MenA"/>
</dbReference>
<dbReference type="Gene3D" id="1.10.357.140">
    <property type="entry name" value="UbiA prenyltransferase"/>
    <property type="match status" value="1"/>
</dbReference>
<dbReference type="NCBIfam" id="TIGR00751">
    <property type="entry name" value="menA"/>
    <property type="match status" value="1"/>
</dbReference>
<evidence type="ECO:0000256" key="2">
    <source>
        <dbReference type="ARBA" id="ARBA00004863"/>
    </source>
</evidence>
<dbReference type="GO" id="GO:0042371">
    <property type="term" value="P:vitamin K biosynthetic process"/>
    <property type="evidence" value="ECO:0007669"/>
    <property type="project" value="TreeGrafter"/>
</dbReference>
<feature type="transmembrane region" description="Helical" evidence="9">
    <location>
        <begin position="253"/>
        <end position="272"/>
    </location>
</feature>
<keyword evidence="3" id="KW-0474">Menaquinone biosynthesis</keyword>
<comment type="subcellular location">
    <subcellularLocation>
        <location evidence="1">Membrane</location>
        <topology evidence="1">Multi-pass membrane protein</topology>
    </subcellularLocation>
</comment>
<feature type="transmembrane region" description="Helical" evidence="9">
    <location>
        <begin position="284"/>
        <end position="303"/>
    </location>
</feature>
<evidence type="ECO:0000256" key="3">
    <source>
        <dbReference type="ARBA" id="ARBA00022428"/>
    </source>
</evidence>
<feature type="transmembrane region" description="Helical" evidence="9">
    <location>
        <begin position="120"/>
        <end position="140"/>
    </location>
</feature>
<evidence type="ECO:0000256" key="9">
    <source>
        <dbReference type="SAM" id="Phobius"/>
    </source>
</evidence>
<dbReference type="CDD" id="cd13962">
    <property type="entry name" value="PT_UbiA_UBIAD1"/>
    <property type="match status" value="1"/>
</dbReference>
<dbReference type="Pfam" id="PF01040">
    <property type="entry name" value="UbiA"/>
    <property type="match status" value="1"/>
</dbReference>
<feature type="transmembrane region" description="Helical" evidence="9">
    <location>
        <begin position="95"/>
        <end position="114"/>
    </location>
</feature>
<dbReference type="UniPathway" id="UPA00079"/>
<keyword evidence="8 9" id="KW-0472">Membrane</keyword>
<dbReference type="InterPro" id="IPR000537">
    <property type="entry name" value="UbiA_prenyltransferase"/>
</dbReference>
<feature type="transmembrane region" description="Helical" evidence="9">
    <location>
        <begin position="230"/>
        <end position="247"/>
    </location>
</feature>
<dbReference type="PANTHER" id="PTHR13929:SF0">
    <property type="entry name" value="UBIA PRENYLTRANSFERASE DOMAIN-CONTAINING PROTEIN 1"/>
    <property type="match status" value="1"/>
</dbReference>
<evidence type="ECO:0000256" key="8">
    <source>
        <dbReference type="ARBA" id="ARBA00023136"/>
    </source>
</evidence>
<evidence type="ECO:0000256" key="1">
    <source>
        <dbReference type="ARBA" id="ARBA00004141"/>
    </source>
</evidence>
<protein>
    <submittedName>
        <fullName evidence="10">Unannotated protein</fullName>
    </submittedName>
</protein>
<keyword evidence="7 9" id="KW-1133">Transmembrane helix</keyword>
<name>A0A6J7JLD5_9ZZZZ</name>
<evidence type="ECO:0000256" key="6">
    <source>
        <dbReference type="ARBA" id="ARBA00022692"/>
    </source>
</evidence>
<evidence type="ECO:0000256" key="7">
    <source>
        <dbReference type="ARBA" id="ARBA00022989"/>
    </source>
</evidence>
<dbReference type="PIRSF" id="PIRSF005355">
    <property type="entry name" value="UBIAD1"/>
    <property type="match status" value="1"/>
</dbReference>
<evidence type="ECO:0000256" key="5">
    <source>
        <dbReference type="ARBA" id="ARBA00022679"/>
    </source>
</evidence>
<dbReference type="GO" id="GO:0009234">
    <property type="term" value="P:menaquinone biosynthetic process"/>
    <property type="evidence" value="ECO:0007669"/>
    <property type="project" value="UniProtKB-UniPathway"/>
</dbReference>
<dbReference type="NCBIfam" id="NF004751">
    <property type="entry name" value="PRK06080.1-3"/>
    <property type="match status" value="1"/>
</dbReference>
<dbReference type="InterPro" id="IPR044878">
    <property type="entry name" value="UbiA_sf"/>
</dbReference>
<feature type="transmembrane region" description="Helical" evidence="9">
    <location>
        <begin position="20"/>
        <end position="39"/>
    </location>
</feature>
<keyword evidence="5" id="KW-0808">Transferase</keyword>